<dbReference type="PANTHER" id="PTHR23354:SF62">
    <property type="entry name" value="MUSTARD, ISOFORM V"/>
    <property type="match status" value="1"/>
</dbReference>
<evidence type="ECO:0000259" key="6">
    <source>
        <dbReference type="PROSITE" id="PS51886"/>
    </source>
</evidence>
<feature type="region of interest" description="Disordered" evidence="5">
    <location>
        <begin position="46"/>
        <end position="106"/>
    </location>
</feature>
<feature type="compositionally biased region" description="Gly residues" evidence="5">
    <location>
        <begin position="218"/>
        <end position="230"/>
    </location>
</feature>
<evidence type="ECO:0000256" key="4">
    <source>
        <dbReference type="ARBA" id="ARBA00040604"/>
    </source>
</evidence>
<comment type="caution">
    <text evidence="7">The sequence shown here is derived from an EMBL/GenBank/DDBJ whole genome shotgun (WGS) entry which is preliminary data.</text>
</comment>
<dbReference type="PROSITE" id="PS51886">
    <property type="entry name" value="TLDC"/>
    <property type="match status" value="1"/>
</dbReference>
<evidence type="ECO:0000256" key="1">
    <source>
        <dbReference type="ARBA" id="ARBA00004173"/>
    </source>
</evidence>
<dbReference type="SMART" id="SM00584">
    <property type="entry name" value="TLDc"/>
    <property type="match status" value="1"/>
</dbReference>
<dbReference type="PANTHER" id="PTHR23354">
    <property type="entry name" value="NUCLEOLAR PROTEIN 7/ESTROGEN RECEPTOR COACTIVATOR-RELATED"/>
    <property type="match status" value="1"/>
</dbReference>
<name>A0AAD3DIE6_9CHLO</name>
<evidence type="ECO:0000256" key="2">
    <source>
        <dbReference type="ARBA" id="ARBA00009540"/>
    </source>
</evidence>
<proteinExistence type="inferred from homology"/>
<dbReference type="AlphaFoldDB" id="A0AAD3DIE6"/>
<feature type="domain" description="TLDc" evidence="6">
    <location>
        <begin position="309"/>
        <end position="472"/>
    </location>
</feature>
<dbReference type="Pfam" id="PF07534">
    <property type="entry name" value="TLD"/>
    <property type="match status" value="1"/>
</dbReference>
<dbReference type="Proteomes" id="UP001054857">
    <property type="component" value="Unassembled WGS sequence"/>
</dbReference>
<feature type="region of interest" description="Disordered" evidence="5">
    <location>
        <begin position="205"/>
        <end position="233"/>
    </location>
</feature>
<gene>
    <name evidence="7" type="ORF">Agub_g3322</name>
</gene>
<accession>A0AAD3DIE6</accession>
<evidence type="ECO:0000256" key="5">
    <source>
        <dbReference type="SAM" id="MobiDB-lite"/>
    </source>
</evidence>
<evidence type="ECO:0000256" key="3">
    <source>
        <dbReference type="ARBA" id="ARBA00023128"/>
    </source>
</evidence>
<reference evidence="7 8" key="1">
    <citation type="journal article" date="2021" name="Sci. Rep.">
        <title>Genome sequencing of the multicellular alga Astrephomene provides insights into convergent evolution of germ-soma differentiation.</title>
        <authorList>
            <person name="Yamashita S."/>
            <person name="Yamamoto K."/>
            <person name="Matsuzaki R."/>
            <person name="Suzuki S."/>
            <person name="Yamaguchi H."/>
            <person name="Hirooka S."/>
            <person name="Minakuchi Y."/>
            <person name="Miyagishima S."/>
            <person name="Kawachi M."/>
            <person name="Toyoda A."/>
            <person name="Nozaki H."/>
        </authorList>
    </citation>
    <scope>NUCLEOTIDE SEQUENCE [LARGE SCALE GENOMIC DNA]</scope>
    <source>
        <strain evidence="7 8">NIES-4017</strain>
    </source>
</reference>
<dbReference type="InterPro" id="IPR006571">
    <property type="entry name" value="TLDc_dom"/>
</dbReference>
<dbReference type="EMBL" id="BMAR01000003">
    <property type="protein sequence ID" value="GFR42419.1"/>
    <property type="molecule type" value="Genomic_DNA"/>
</dbReference>
<keyword evidence="8" id="KW-1185">Reference proteome</keyword>
<evidence type="ECO:0000313" key="8">
    <source>
        <dbReference type="Proteomes" id="UP001054857"/>
    </source>
</evidence>
<protein>
    <recommendedName>
        <fullName evidence="4">Oxidation resistance protein 1</fullName>
    </recommendedName>
</protein>
<keyword evidence="3" id="KW-0496">Mitochondrion</keyword>
<comment type="similarity">
    <text evidence="2">Belongs to the OXR1 family.</text>
</comment>
<comment type="subcellular location">
    <subcellularLocation>
        <location evidence="1">Mitochondrion</location>
    </subcellularLocation>
</comment>
<evidence type="ECO:0000313" key="7">
    <source>
        <dbReference type="EMBL" id="GFR42419.1"/>
    </source>
</evidence>
<sequence length="473" mass="50596">MDGMNPSQLKTILEDTQASLAAALGRIEAFRIREKQIMSELTQLRQQVHGAGQSDQQSSAPQPVGGAKPAAIMPASQPAYPATPSPAVPAQAAQPTKADYQPAWTSPSSQPVYITNCDGDYPIHLINGSKKVPGSLIVTPEYVDFVEVRARIRQEDFVGISTVKTDARPKKRSGGSLFLCCAAPPPAGDADGRSAAAAAGCKGQDEAAERGTQEGTSSSGGDGGGGGGSGVWQMLWSAKGVPQRQVFEASHATREALHRHTQRWLGEVEAEGPPGEPTAAGDDGAIEIAVPRNLTVTDASLRLLGEPSLILNDSQTRALASAIPPLERMRDWSLSYSTAKHGISLQTLYRKAVSGMPTILLIRDFGGYTFGCYTPDSWRIAPRYYGSGETFVFQLEPYRVAYPWRSLSKLKNDYFQYGTPECLAVGGLGHFAIWVDSELHSGSSGICGTFGSPCLATNEEFKVQYVEMWQALG</sequence>
<dbReference type="GO" id="GO:0005739">
    <property type="term" value="C:mitochondrion"/>
    <property type="evidence" value="ECO:0007669"/>
    <property type="project" value="UniProtKB-SubCell"/>
</dbReference>
<organism evidence="7 8">
    <name type="scientific">Astrephomene gubernaculifera</name>
    <dbReference type="NCBI Taxonomy" id="47775"/>
    <lineage>
        <taxon>Eukaryota</taxon>
        <taxon>Viridiplantae</taxon>
        <taxon>Chlorophyta</taxon>
        <taxon>core chlorophytes</taxon>
        <taxon>Chlorophyceae</taxon>
        <taxon>CS clade</taxon>
        <taxon>Chlamydomonadales</taxon>
        <taxon>Astrephomenaceae</taxon>
        <taxon>Astrephomene</taxon>
    </lineage>
</organism>